<dbReference type="AlphaFoldDB" id="A0A0L8GLZ0"/>
<dbReference type="EMBL" id="KQ421244">
    <property type="protein sequence ID" value="KOF77968.1"/>
    <property type="molecule type" value="Genomic_DNA"/>
</dbReference>
<reference evidence="1" key="1">
    <citation type="submission" date="2015-07" db="EMBL/GenBank/DDBJ databases">
        <title>MeaNS - Measles Nucleotide Surveillance Program.</title>
        <authorList>
            <person name="Tran T."/>
            <person name="Druce J."/>
        </authorList>
    </citation>
    <scope>NUCLEOTIDE SEQUENCE</scope>
    <source>
        <strain evidence="1">UCB-OBI-ISO-001</strain>
        <tissue evidence="1">Gonad</tissue>
    </source>
</reference>
<sequence length="98" mass="11722">MWVQEKKDELVRRQQKENRMQHCQNVVYKTKANMLSQYQQPTKEPELWKLPRFTKSAQPHLETFRSEAKKNHAMAKQELDKVPRLGTTHQGIYTAAYH</sequence>
<organism evidence="1">
    <name type="scientific">Octopus bimaculoides</name>
    <name type="common">California two-spotted octopus</name>
    <dbReference type="NCBI Taxonomy" id="37653"/>
    <lineage>
        <taxon>Eukaryota</taxon>
        <taxon>Metazoa</taxon>
        <taxon>Spiralia</taxon>
        <taxon>Lophotrochozoa</taxon>
        <taxon>Mollusca</taxon>
        <taxon>Cephalopoda</taxon>
        <taxon>Coleoidea</taxon>
        <taxon>Octopodiformes</taxon>
        <taxon>Octopoda</taxon>
        <taxon>Incirrata</taxon>
        <taxon>Octopodidae</taxon>
        <taxon>Octopus</taxon>
    </lineage>
</organism>
<proteinExistence type="predicted"/>
<gene>
    <name evidence="1" type="ORF">OCBIM_22031440mg</name>
</gene>
<evidence type="ECO:0000313" key="1">
    <source>
        <dbReference type="EMBL" id="KOF77968.1"/>
    </source>
</evidence>
<accession>A0A0L8GLZ0</accession>
<dbReference type="STRING" id="37653.A0A0L8GLZ0"/>
<protein>
    <submittedName>
        <fullName evidence="1">Uncharacterized protein</fullName>
    </submittedName>
</protein>
<name>A0A0L8GLZ0_OCTBM</name>